<dbReference type="Proteomes" id="UP000011014">
    <property type="component" value="Unassembled WGS sequence"/>
</dbReference>
<feature type="transmembrane region" description="Helical" evidence="2">
    <location>
        <begin position="78"/>
        <end position="97"/>
    </location>
</feature>
<dbReference type="AlphaFoldDB" id="E4YRY9"/>
<evidence type="ECO:0000256" key="2">
    <source>
        <dbReference type="SAM" id="Phobius"/>
    </source>
</evidence>
<protein>
    <submittedName>
        <fullName evidence="3">Uncharacterized protein</fullName>
    </submittedName>
</protein>
<accession>E4YRY9</accession>
<keyword evidence="2" id="KW-0812">Transmembrane</keyword>
<dbReference type="EMBL" id="FN655163">
    <property type="protein sequence ID" value="CBY38231.1"/>
    <property type="molecule type" value="Genomic_DNA"/>
</dbReference>
<sequence>LFKNRKSLSTTSEARREAQSERQGISSSSKVGSSIPGYGEKTPVMLVSWQRNCIAKNAIDARERATELMECAKIDRQLHLFVFGCAHLAFFSAGFSFKNSRDGIFR</sequence>
<feature type="region of interest" description="Disordered" evidence="1">
    <location>
        <begin position="1"/>
        <end position="38"/>
    </location>
</feature>
<name>E4YRY9_OIKDI</name>
<proteinExistence type="predicted"/>
<evidence type="ECO:0000256" key="1">
    <source>
        <dbReference type="SAM" id="MobiDB-lite"/>
    </source>
</evidence>
<gene>
    <name evidence="3" type="ORF">GSOID_T00031743001</name>
</gene>
<reference evidence="3" key="1">
    <citation type="journal article" date="2010" name="Science">
        <title>Plasticity of animal genome architecture unmasked by rapid evolution of a pelagic tunicate.</title>
        <authorList>
            <person name="Denoeud F."/>
            <person name="Henriet S."/>
            <person name="Mungpakdee S."/>
            <person name="Aury J.M."/>
            <person name="Da Silva C."/>
            <person name="Brinkmann H."/>
            <person name="Mikhaleva J."/>
            <person name="Olsen L.C."/>
            <person name="Jubin C."/>
            <person name="Canestro C."/>
            <person name="Bouquet J.M."/>
            <person name="Danks G."/>
            <person name="Poulain J."/>
            <person name="Campsteijn C."/>
            <person name="Adamski M."/>
            <person name="Cross I."/>
            <person name="Yadetie F."/>
            <person name="Muffato M."/>
            <person name="Louis A."/>
            <person name="Butcher S."/>
            <person name="Tsagkogeorga G."/>
            <person name="Konrad A."/>
            <person name="Singh S."/>
            <person name="Jensen M.F."/>
            <person name="Cong E.H."/>
            <person name="Eikeseth-Otteraa H."/>
            <person name="Noel B."/>
            <person name="Anthouard V."/>
            <person name="Porcel B.M."/>
            <person name="Kachouri-Lafond R."/>
            <person name="Nishino A."/>
            <person name="Ugolini M."/>
            <person name="Chourrout P."/>
            <person name="Nishida H."/>
            <person name="Aasland R."/>
            <person name="Huzurbazar S."/>
            <person name="Westhof E."/>
            <person name="Delsuc F."/>
            <person name="Lehrach H."/>
            <person name="Reinhardt R."/>
            <person name="Weissenbach J."/>
            <person name="Roy S.W."/>
            <person name="Artiguenave F."/>
            <person name="Postlethwait J.H."/>
            <person name="Manak J.R."/>
            <person name="Thompson E.M."/>
            <person name="Jaillon O."/>
            <person name="Du Pasquier L."/>
            <person name="Boudinot P."/>
            <person name="Liberles D.A."/>
            <person name="Volff J.N."/>
            <person name="Philippe H."/>
            <person name="Lenhard B."/>
            <person name="Roest Crollius H."/>
            <person name="Wincker P."/>
            <person name="Chourrout D."/>
        </authorList>
    </citation>
    <scope>NUCLEOTIDE SEQUENCE [LARGE SCALE GENOMIC DNA]</scope>
</reference>
<feature type="non-terminal residue" evidence="3">
    <location>
        <position position="1"/>
    </location>
</feature>
<keyword evidence="2" id="KW-1133">Transmembrane helix</keyword>
<organism evidence="3">
    <name type="scientific">Oikopleura dioica</name>
    <name type="common">Tunicate</name>
    <dbReference type="NCBI Taxonomy" id="34765"/>
    <lineage>
        <taxon>Eukaryota</taxon>
        <taxon>Metazoa</taxon>
        <taxon>Chordata</taxon>
        <taxon>Tunicata</taxon>
        <taxon>Appendicularia</taxon>
        <taxon>Copelata</taxon>
        <taxon>Oikopleuridae</taxon>
        <taxon>Oikopleura</taxon>
    </lineage>
</organism>
<feature type="compositionally biased region" description="Low complexity" evidence="1">
    <location>
        <begin position="24"/>
        <end position="35"/>
    </location>
</feature>
<evidence type="ECO:0000313" key="3">
    <source>
        <dbReference type="EMBL" id="CBY38231.1"/>
    </source>
</evidence>
<keyword evidence="2" id="KW-0472">Membrane</keyword>